<dbReference type="AlphaFoldDB" id="A0A075MW88"/>
<dbReference type="GeneID" id="41599114"/>
<gene>
    <name evidence="2" type="ORF">NTE_03487</name>
</gene>
<reference evidence="2 3" key="1">
    <citation type="journal article" date="2014" name="PLoS ONE">
        <title>Genome Sequence of Candidatus Nitrososphaera evergladensis from Group I.1b Enriched from Everglades Soil Reveals Novel Genomic Features of the Ammonia-Oxidizing Archaea.</title>
        <authorList>
            <person name="Zhalnina K.V."/>
            <person name="Dias R."/>
            <person name="Leonard M.T."/>
            <person name="Dorr de Quadros P."/>
            <person name="Camargo F.A."/>
            <person name="Drew J.C."/>
            <person name="Farmerie W.G."/>
            <person name="Daroub S.H."/>
            <person name="Triplett E.W."/>
        </authorList>
    </citation>
    <scope>NUCLEOTIDE SEQUENCE [LARGE SCALE GENOMIC DNA]</scope>
    <source>
        <strain evidence="2 3">SR1</strain>
    </source>
</reference>
<evidence type="ECO:0000313" key="2">
    <source>
        <dbReference type="EMBL" id="AIF85515.1"/>
    </source>
</evidence>
<evidence type="ECO:0000313" key="3">
    <source>
        <dbReference type="Proteomes" id="UP000028194"/>
    </source>
</evidence>
<dbReference type="InterPro" id="IPR014729">
    <property type="entry name" value="Rossmann-like_a/b/a_fold"/>
</dbReference>
<dbReference type="HOGENOM" id="CLU_2010009_0_0_2"/>
<sequence length="123" mass="13953">MKTESKAKTILLPFDGSSASNRAIETVTDMVLASSEREYRIIILHVIPQVDTTPLLEEFMKREADTTGNNSGSPKADDYLQTMYKQESDAAKKELERKKGDLAWNLKSSKGYNRDFDLNWQCS</sequence>
<dbReference type="STRING" id="1459636.NTE_03487"/>
<protein>
    <submittedName>
        <fullName evidence="2">Universal stress family protein</fullName>
    </submittedName>
</protein>
<organism evidence="2 3">
    <name type="scientific">Candidatus Nitrososphaera evergladensis SR1</name>
    <dbReference type="NCBI Taxonomy" id="1459636"/>
    <lineage>
        <taxon>Archaea</taxon>
        <taxon>Nitrososphaerota</taxon>
        <taxon>Nitrososphaeria</taxon>
        <taxon>Nitrososphaerales</taxon>
        <taxon>Nitrososphaeraceae</taxon>
        <taxon>Nitrososphaera</taxon>
    </lineage>
</organism>
<dbReference type="RefSeq" id="WP_148701903.1">
    <property type="nucleotide sequence ID" value="NZ_CP007174.1"/>
</dbReference>
<dbReference type="InterPro" id="IPR006016">
    <property type="entry name" value="UspA"/>
</dbReference>
<name>A0A075MW88_9ARCH</name>
<dbReference type="Gene3D" id="3.40.50.620">
    <property type="entry name" value="HUPs"/>
    <property type="match status" value="1"/>
</dbReference>
<dbReference type="KEGG" id="nev:NTE_03487"/>
<proteinExistence type="predicted"/>
<keyword evidence="3" id="KW-1185">Reference proteome</keyword>
<accession>A0A075MW88</accession>
<dbReference type="EMBL" id="CP007174">
    <property type="protein sequence ID" value="AIF85515.1"/>
    <property type="molecule type" value="Genomic_DNA"/>
</dbReference>
<dbReference type="Pfam" id="PF00582">
    <property type="entry name" value="Usp"/>
    <property type="match status" value="1"/>
</dbReference>
<evidence type="ECO:0000259" key="1">
    <source>
        <dbReference type="Pfam" id="PF00582"/>
    </source>
</evidence>
<dbReference type="SUPFAM" id="SSF52402">
    <property type="entry name" value="Adenine nucleotide alpha hydrolases-like"/>
    <property type="match status" value="1"/>
</dbReference>
<dbReference type="Proteomes" id="UP000028194">
    <property type="component" value="Chromosome"/>
</dbReference>
<feature type="domain" description="UspA" evidence="1">
    <location>
        <begin position="8"/>
        <end position="69"/>
    </location>
</feature>